<evidence type="ECO:0000313" key="2">
    <source>
        <dbReference type="EMBL" id="CUK19580.1"/>
    </source>
</evidence>
<dbReference type="Pfam" id="PF03473">
    <property type="entry name" value="MOSC"/>
    <property type="match status" value="1"/>
</dbReference>
<dbReference type="GO" id="GO:0003824">
    <property type="term" value="F:catalytic activity"/>
    <property type="evidence" value="ECO:0007669"/>
    <property type="project" value="InterPro"/>
</dbReference>
<dbReference type="InterPro" id="IPR052353">
    <property type="entry name" value="Benzoxazolinone_Detox_Enz"/>
</dbReference>
<dbReference type="RefSeq" id="WP_058283997.1">
    <property type="nucleotide sequence ID" value="NZ_CYUD01000023.1"/>
</dbReference>
<dbReference type="PANTHER" id="PTHR30212:SF2">
    <property type="entry name" value="PROTEIN YIIM"/>
    <property type="match status" value="1"/>
</dbReference>
<dbReference type="PANTHER" id="PTHR30212">
    <property type="entry name" value="PROTEIN YIIM"/>
    <property type="match status" value="1"/>
</dbReference>
<keyword evidence="3" id="KW-1185">Reference proteome</keyword>
<name>A0A0P1IKL1_9RHOB</name>
<dbReference type="GO" id="GO:0030151">
    <property type="term" value="F:molybdenum ion binding"/>
    <property type="evidence" value="ECO:0007669"/>
    <property type="project" value="InterPro"/>
</dbReference>
<proteinExistence type="predicted"/>
<dbReference type="PROSITE" id="PS51340">
    <property type="entry name" value="MOSC"/>
    <property type="match status" value="1"/>
</dbReference>
<sequence length="230" mass="25763">MKTKDISGKIEGLFVGEIQNLWQDRPPSAIHKLPVLGRQDIQKLGFVSDAQADPEHHGGVDKAIHHYAAEHYPTWINEGHIPDGTTPAAFGENVSTTGLTEWDVCIGDVLHLGTAVVQISQGRQPCWKVSEYTQNPKMTYLFQKTSRTGWYYRVLEGGHVSIGDNLSLIERPQPDWTVARLTSARLFRKATRAEAGELAQMPELADGWKRAFKRMAAGEYDEDVQRRLNG</sequence>
<dbReference type="InterPro" id="IPR011037">
    <property type="entry name" value="Pyrv_Knase-like_insert_dom_sf"/>
</dbReference>
<dbReference type="InterPro" id="IPR005302">
    <property type="entry name" value="MoCF_Sase_C"/>
</dbReference>
<evidence type="ECO:0000313" key="3">
    <source>
        <dbReference type="Proteomes" id="UP000051260"/>
    </source>
</evidence>
<protein>
    <submittedName>
        <fullName evidence="2">6-N-hydroxylaminopurine resistance protein</fullName>
    </submittedName>
</protein>
<dbReference type="SUPFAM" id="SSF50800">
    <property type="entry name" value="PK beta-barrel domain-like"/>
    <property type="match status" value="1"/>
</dbReference>
<reference evidence="3" key="1">
    <citation type="submission" date="2015-09" db="EMBL/GenBank/DDBJ databases">
        <authorList>
            <person name="Rodrigo-Torres L."/>
            <person name="Arahal D.R."/>
        </authorList>
    </citation>
    <scope>NUCLEOTIDE SEQUENCE [LARGE SCALE GENOMIC DNA]</scope>
    <source>
        <strain evidence="3">CECT 5091</strain>
    </source>
</reference>
<dbReference type="STRING" id="1715692.RUE5091_04401"/>
<dbReference type="Gene3D" id="2.40.33.20">
    <property type="entry name" value="PK beta-barrel domain-like"/>
    <property type="match status" value="1"/>
</dbReference>
<dbReference type="OrthoDB" id="9786134at2"/>
<organism evidence="2 3">
    <name type="scientific">Ruegeria denitrificans</name>
    <dbReference type="NCBI Taxonomy" id="1715692"/>
    <lineage>
        <taxon>Bacteria</taxon>
        <taxon>Pseudomonadati</taxon>
        <taxon>Pseudomonadota</taxon>
        <taxon>Alphaproteobacteria</taxon>
        <taxon>Rhodobacterales</taxon>
        <taxon>Roseobacteraceae</taxon>
        <taxon>Ruegeria</taxon>
    </lineage>
</organism>
<dbReference type="AlphaFoldDB" id="A0A0P1IKL1"/>
<feature type="domain" description="MOSC" evidence="1">
    <location>
        <begin position="33"/>
        <end position="169"/>
    </location>
</feature>
<gene>
    <name evidence="2" type="ORF">RUE5091_04401</name>
</gene>
<dbReference type="GO" id="GO:0030170">
    <property type="term" value="F:pyridoxal phosphate binding"/>
    <property type="evidence" value="ECO:0007669"/>
    <property type="project" value="InterPro"/>
</dbReference>
<evidence type="ECO:0000259" key="1">
    <source>
        <dbReference type="PROSITE" id="PS51340"/>
    </source>
</evidence>
<accession>A0A0P1IKL1</accession>
<dbReference type="EMBL" id="CYUD01000023">
    <property type="protein sequence ID" value="CUK19580.1"/>
    <property type="molecule type" value="Genomic_DNA"/>
</dbReference>
<dbReference type="Proteomes" id="UP000051260">
    <property type="component" value="Unassembled WGS sequence"/>
</dbReference>